<dbReference type="Proteomes" id="UP001159427">
    <property type="component" value="Unassembled WGS sequence"/>
</dbReference>
<feature type="compositionally biased region" description="Polar residues" evidence="3">
    <location>
        <begin position="857"/>
        <end position="882"/>
    </location>
</feature>
<keyword evidence="2" id="KW-0175">Coiled coil</keyword>
<evidence type="ECO:0000313" key="6">
    <source>
        <dbReference type="Proteomes" id="UP001159427"/>
    </source>
</evidence>
<protein>
    <recommendedName>
        <fullName evidence="4">Rab-GAP TBC domain-containing protein</fullName>
    </recommendedName>
</protein>
<evidence type="ECO:0000256" key="2">
    <source>
        <dbReference type="SAM" id="Coils"/>
    </source>
</evidence>
<dbReference type="PROSITE" id="PS50086">
    <property type="entry name" value="TBC_RABGAP"/>
    <property type="match status" value="1"/>
</dbReference>
<feature type="region of interest" description="Disordered" evidence="3">
    <location>
        <begin position="510"/>
        <end position="545"/>
    </location>
</feature>
<dbReference type="Pfam" id="PF00566">
    <property type="entry name" value="RabGAP-TBC"/>
    <property type="match status" value="2"/>
</dbReference>
<feature type="region of interest" description="Disordered" evidence="3">
    <location>
        <begin position="895"/>
        <end position="962"/>
    </location>
</feature>
<feature type="region of interest" description="Disordered" evidence="3">
    <location>
        <begin position="718"/>
        <end position="789"/>
    </location>
</feature>
<feature type="region of interest" description="Disordered" evidence="3">
    <location>
        <begin position="450"/>
        <end position="489"/>
    </location>
</feature>
<dbReference type="PANTHER" id="PTHR22957:SF337">
    <property type="entry name" value="TBC1 DOMAIN FAMILY MEMBER 5"/>
    <property type="match status" value="1"/>
</dbReference>
<proteinExistence type="predicted"/>
<dbReference type="SUPFAM" id="SSF47923">
    <property type="entry name" value="Ypt/Rab-GAP domain of gyp1p"/>
    <property type="match status" value="2"/>
</dbReference>
<dbReference type="Gene3D" id="1.10.8.270">
    <property type="entry name" value="putative rabgap domain of human tbc1 domain family member 14 like domains"/>
    <property type="match status" value="1"/>
</dbReference>
<evidence type="ECO:0000256" key="3">
    <source>
        <dbReference type="SAM" id="MobiDB-lite"/>
    </source>
</evidence>
<reference evidence="5 6" key="1">
    <citation type="submission" date="2022-05" db="EMBL/GenBank/DDBJ databases">
        <authorList>
            <consortium name="Genoscope - CEA"/>
            <person name="William W."/>
        </authorList>
    </citation>
    <scope>NUCLEOTIDE SEQUENCE [LARGE SCALE GENOMIC DNA]</scope>
</reference>
<keyword evidence="1" id="KW-0343">GTPase activation</keyword>
<evidence type="ECO:0000259" key="4">
    <source>
        <dbReference type="PROSITE" id="PS50086"/>
    </source>
</evidence>
<dbReference type="InterPro" id="IPR035969">
    <property type="entry name" value="Rab-GAP_TBC_sf"/>
</dbReference>
<name>A0ABN8M9I8_9CNID</name>
<feature type="coiled-coil region" evidence="2">
    <location>
        <begin position="582"/>
        <end position="616"/>
    </location>
</feature>
<keyword evidence="6" id="KW-1185">Reference proteome</keyword>
<comment type="caution">
    <text evidence="5">The sequence shown here is derived from an EMBL/GenBank/DDBJ whole genome shotgun (WGS) entry which is preliminary data.</text>
</comment>
<evidence type="ECO:0000313" key="5">
    <source>
        <dbReference type="EMBL" id="CAH3026296.1"/>
    </source>
</evidence>
<gene>
    <name evidence="5" type="ORF">PEVE_00028601</name>
</gene>
<feature type="domain" description="Rab-GAP TBC" evidence="4">
    <location>
        <begin position="117"/>
        <end position="395"/>
    </location>
</feature>
<evidence type="ECO:0000256" key="1">
    <source>
        <dbReference type="ARBA" id="ARBA00022468"/>
    </source>
</evidence>
<feature type="region of interest" description="Disordered" evidence="3">
    <location>
        <begin position="853"/>
        <end position="882"/>
    </location>
</feature>
<feature type="region of interest" description="Disordered" evidence="3">
    <location>
        <begin position="22"/>
        <end position="46"/>
    </location>
</feature>
<feature type="compositionally biased region" description="Basic and acidic residues" evidence="3">
    <location>
        <begin position="756"/>
        <end position="765"/>
    </location>
</feature>
<dbReference type="EMBL" id="CALNXI010000398">
    <property type="protein sequence ID" value="CAH3026296.1"/>
    <property type="molecule type" value="Genomic_DNA"/>
</dbReference>
<dbReference type="InterPro" id="IPR000195">
    <property type="entry name" value="Rab-GAP-TBC_dom"/>
</dbReference>
<accession>A0ABN8M9I8</accession>
<dbReference type="SMART" id="SM00164">
    <property type="entry name" value="TBC"/>
    <property type="match status" value="1"/>
</dbReference>
<feature type="compositionally biased region" description="Polar residues" evidence="3">
    <location>
        <begin position="772"/>
        <end position="789"/>
    </location>
</feature>
<organism evidence="5 6">
    <name type="scientific">Porites evermanni</name>
    <dbReference type="NCBI Taxonomy" id="104178"/>
    <lineage>
        <taxon>Eukaryota</taxon>
        <taxon>Metazoa</taxon>
        <taxon>Cnidaria</taxon>
        <taxon>Anthozoa</taxon>
        <taxon>Hexacorallia</taxon>
        <taxon>Scleractinia</taxon>
        <taxon>Fungiina</taxon>
        <taxon>Poritidae</taxon>
        <taxon>Porites</taxon>
    </lineage>
</organism>
<sequence length="962" mass="109065">MDNHSEEERNISTEDILKTLDRFGSKTPSPVEDVDDQFVSSGRSSQRLSFVDDPLSNQRLSYVSVDGSEIDSDYSSASSVVPASSEEQKNLELEWRELFGSSTYYAIIRQHALDGKLRFSNFRSICWKVFLECLPEQKDDWVMKTTKLRNDYTQFKNKCLFDPNKGKNQELDLTVFNPLSQDETSPWKQYFLDNEIKSTIKQDLDRLFPEIEFFQQSKIKEMMLNILFCHAKKNEALGYKQGMHELLAPIVYVLHEEAKIYPYLEGSNLKIAKFLMDKNFLEHDAFALFVQLMDQTETWYLQVPVPGLLERNKFLDPHAEPFADQDLVPSTAIVKKLNRIQEHMLRKYDPELWIHMKNLEIEPQVYGLRWIRLLFGREFPMVDVLVLWDALFADGPMLDLVDYIYISMLEAIRDRLLAGSYSACMGYLMKFPGGFDNVYRYVKTALIMRENKPSSTRSSPRTSRHPAPHTTHASGTFPQRKKLGPKRPQSAFTSFTKRYQQFIEPVKQTVTKPAGKEQAQQVVRDTSHVEELVSRGSRPARPGSVPVLEARDRLDTGSQSNSPTIPAKGMKSIKGKLMARPRTRSRVDYDELAQDHERLQRQVSSLKSELDKVQGMYLYCGRKMDSYIDLLQDELTKEEDRVGDVVYLCLAGLKQVRDLLKGTLAFRGSTMETECDFMEIDNNIAARLQVSSVQRPKSSELPDSLPVPMLANFGHFEETDERESSFMTTNEDKNASGETGVSADEPTPDLLPANTPREEELRTDNVEAGVSKASSENPELGGDSTQNVTDQDADFEADAGKPFLNIGDLQHSINSIGSNPLFGEEDVASKKMEEFNDNFNRTSEPLFPALEPAAENEFSQLESATDQRNVQGSEDSSGVVTQTDSLFDVFNELSVGASEKKETGDENNDALGGKGETDWHSPLLGTDSPSDREFVFVNRDGTAQSSPQLSRHPLENSGEFFY</sequence>
<dbReference type="Gene3D" id="1.10.472.80">
    <property type="entry name" value="Ypt/Rab-GAP domain of gyp1p, domain 3"/>
    <property type="match status" value="1"/>
</dbReference>
<dbReference type="PANTHER" id="PTHR22957">
    <property type="entry name" value="TBC1 DOMAIN FAMILY MEMBER GTPASE-ACTIVATING PROTEIN"/>
    <property type="match status" value="1"/>
</dbReference>